<reference evidence="2" key="1">
    <citation type="journal article" date="2020" name="Stud. Mycol.">
        <title>101 Dothideomycetes genomes: a test case for predicting lifestyles and emergence of pathogens.</title>
        <authorList>
            <person name="Haridas S."/>
            <person name="Albert R."/>
            <person name="Binder M."/>
            <person name="Bloem J."/>
            <person name="Labutti K."/>
            <person name="Salamov A."/>
            <person name="Andreopoulos B."/>
            <person name="Baker S."/>
            <person name="Barry K."/>
            <person name="Bills G."/>
            <person name="Bluhm B."/>
            <person name="Cannon C."/>
            <person name="Castanera R."/>
            <person name="Culley D."/>
            <person name="Daum C."/>
            <person name="Ezra D."/>
            <person name="Gonzalez J."/>
            <person name="Henrissat B."/>
            <person name="Kuo A."/>
            <person name="Liang C."/>
            <person name="Lipzen A."/>
            <person name="Lutzoni F."/>
            <person name="Magnuson J."/>
            <person name="Mondo S."/>
            <person name="Nolan M."/>
            <person name="Ohm R."/>
            <person name="Pangilinan J."/>
            <person name="Park H.-J."/>
            <person name="Ramirez L."/>
            <person name="Alfaro M."/>
            <person name="Sun H."/>
            <person name="Tritt A."/>
            <person name="Yoshinaga Y."/>
            <person name="Zwiers L.-H."/>
            <person name="Turgeon B."/>
            <person name="Goodwin S."/>
            <person name="Spatafora J."/>
            <person name="Crous P."/>
            <person name="Grigoriev I."/>
        </authorList>
    </citation>
    <scope>NUCLEOTIDE SEQUENCE</scope>
    <source>
        <strain evidence="2">CBS 133067</strain>
    </source>
</reference>
<dbReference type="PANTHER" id="PTHR12496:SF0">
    <property type="entry name" value="METHYLTRANSFERASE DOMAIN-CONTAINING PROTEIN"/>
    <property type="match status" value="1"/>
</dbReference>
<dbReference type="Proteomes" id="UP000799772">
    <property type="component" value="Unassembled WGS sequence"/>
</dbReference>
<dbReference type="EMBL" id="ML978130">
    <property type="protein sequence ID" value="KAF2095872.1"/>
    <property type="molecule type" value="Genomic_DNA"/>
</dbReference>
<dbReference type="InterPro" id="IPR025714">
    <property type="entry name" value="Methyltranfer_dom"/>
</dbReference>
<proteinExistence type="predicted"/>
<evidence type="ECO:0000313" key="3">
    <source>
        <dbReference type="Proteomes" id="UP000799772"/>
    </source>
</evidence>
<dbReference type="InterPro" id="IPR052220">
    <property type="entry name" value="METTL25"/>
</dbReference>
<sequence>MGPEIPLPLPADFKSTEVFVESLLHFGTTSTLLKILCGGVHILDFFTRSPDVYETVFPERWRQWFKSRNIMDILDFLLREDLNNVPQNDASIHSSNFSICNQWRGSSPPPQDLVEYVRSVRKHCLSRDFPSEGVEGRTTELEIARHVTIGMKQKKIHEVANFARYIDRLVADIEASQEQYISHLVDFGSGQNYLGRALSTSPYSRSIIAIESREHNIQGARDKDVLAKIADKPKIFRNKKEYRTSSVLTRSEEKRARILDNSSVSVENPYASSDATSLTDDVAADSSCSYDTPSKIHKQGNMTYVEHSIKDGNLIPVLEQVFDAPEARSNTSLLTLSLHSCGNLLHHGLRTILNPEVSAVALVGCCYNLMTERLGLPSFKLPGLQLRSKHPRVEKTSSARDPHGFPMSQRLVDYQSDGMTEPGVRLNITARMMAVQAPANWTMEDSEMFFTRHFYRAVLQRIFMDYGVVAPPETNETGGTQPVIIGSLRKVCYSSFTAYVRGAIEKLTGPNSPSPSFRTIVAEKLRSDILTEEAINEYEKQFALRKHDLAVSWSLMAFSAGVIESMIVVDRWIWLVEQDVVEKAWVEPVFDYKESPRNLVVVGIKKRNFS</sequence>
<keyword evidence="3" id="KW-1185">Reference proteome</keyword>
<dbReference type="AlphaFoldDB" id="A0A9P4IA06"/>
<dbReference type="Pfam" id="PF13679">
    <property type="entry name" value="Methyltransf_32"/>
    <property type="match status" value="1"/>
</dbReference>
<comment type="caution">
    <text evidence="2">The sequence shown here is derived from an EMBL/GenBank/DDBJ whole genome shotgun (WGS) entry which is preliminary data.</text>
</comment>
<evidence type="ECO:0000259" key="1">
    <source>
        <dbReference type="Pfam" id="PF13679"/>
    </source>
</evidence>
<evidence type="ECO:0000313" key="2">
    <source>
        <dbReference type="EMBL" id="KAF2095872.1"/>
    </source>
</evidence>
<accession>A0A9P4IA06</accession>
<feature type="domain" description="Methyltransferase" evidence="1">
    <location>
        <begin position="154"/>
        <end position="372"/>
    </location>
</feature>
<dbReference type="PANTHER" id="PTHR12496">
    <property type="entry name" value="CGI-41 METHYLTRANSFERASE"/>
    <property type="match status" value="1"/>
</dbReference>
<gene>
    <name evidence="2" type="ORF">NA57DRAFT_43677</name>
</gene>
<name>A0A9P4IA06_9PEZI</name>
<protein>
    <recommendedName>
        <fullName evidence="1">Methyltransferase domain-containing protein</fullName>
    </recommendedName>
</protein>
<organism evidence="2 3">
    <name type="scientific">Rhizodiscina lignyota</name>
    <dbReference type="NCBI Taxonomy" id="1504668"/>
    <lineage>
        <taxon>Eukaryota</taxon>
        <taxon>Fungi</taxon>
        <taxon>Dikarya</taxon>
        <taxon>Ascomycota</taxon>
        <taxon>Pezizomycotina</taxon>
        <taxon>Dothideomycetes</taxon>
        <taxon>Pleosporomycetidae</taxon>
        <taxon>Aulographales</taxon>
        <taxon>Rhizodiscinaceae</taxon>
        <taxon>Rhizodiscina</taxon>
    </lineage>
</organism>
<dbReference type="OrthoDB" id="10258156at2759"/>